<dbReference type="SMART" id="SM00409">
    <property type="entry name" value="IG"/>
    <property type="match status" value="3"/>
</dbReference>
<organism evidence="9 10">
    <name type="scientific">Mytilus coruscus</name>
    <name type="common">Sea mussel</name>
    <dbReference type="NCBI Taxonomy" id="42192"/>
    <lineage>
        <taxon>Eukaryota</taxon>
        <taxon>Metazoa</taxon>
        <taxon>Spiralia</taxon>
        <taxon>Lophotrochozoa</taxon>
        <taxon>Mollusca</taxon>
        <taxon>Bivalvia</taxon>
        <taxon>Autobranchia</taxon>
        <taxon>Pteriomorphia</taxon>
        <taxon>Mytilida</taxon>
        <taxon>Mytiloidea</taxon>
        <taxon>Mytilidae</taxon>
        <taxon>Mytilinae</taxon>
        <taxon>Mytilus</taxon>
    </lineage>
</organism>
<feature type="domain" description="Ig-like" evidence="7">
    <location>
        <begin position="474"/>
        <end position="565"/>
    </location>
</feature>
<evidence type="ECO:0000259" key="8">
    <source>
        <dbReference type="PROSITE" id="PS50853"/>
    </source>
</evidence>
<dbReference type="SUPFAM" id="SSF49265">
    <property type="entry name" value="Fibronectin type III"/>
    <property type="match status" value="1"/>
</dbReference>
<keyword evidence="6" id="KW-1133">Transmembrane helix</keyword>
<feature type="transmembrane region" description="Helical" evidence="6">
    <location>
        <begin position="155"/>
        <end position="178"/>
    </location>
</feature>
<dbReference type="PROSITE" id="PS50835">
    <property type="entry name" value="IG_LIKE"/>
    <property type="match status" value="2"/>
</dbReference>
<comment type="subcellular location">
    <subcellularLocation>
        <location evidence="1">Membrane</location>
        <topology evidence="1">Single-pass type I membrane protein</topology>
    </subcellularLocation>
</comment>
<dbReference type="AlphaFoldDB" id="A0A6J8CA46"/>
<feature type="domain" description="Fibronectin type-III" evidence="8">
    <location>
        <begin position="1"/>
        <end position="44"/>
    </location>
</feature>
<accession>A0A6J8CA46</accession>
<dbReference type="PANTHER" id="PTHR11640:SF31">
    <property type="entry name" value="IRREGULAR CHIASM C-ROUGHEST PROTEIN-RELATED"/>
    <property type="match status" value="1"/>
</dbReference>
<dbReference type="CDD" id="cd00096">
    <property type="entry name" value="Ig"/>
    <property type="match status" value="1"/>
</dbReference>
<evidence type="ECO:0000256" key="1">
    <source>
        <dbReference type="ARBA" id="ARBA00004479"/>
    </source>
</evidence>
<dbReference type="Proteomes" id="UP000507470">
    <property type="component" value="Unassembled WGS sequence"/>
</dbReference>
<gene>
    <name evidence="9" type="ORF">MCOR_28148</name>
</gene>
<evidence type="ECO:0000313" key="9">
    <source>
        <dbReference type="EMBL" id="CAC5393278.1"/>
    </source>
</evidence>
<evidence type="ECO:0000256" key="4">
    <source>
        <dbReference type="ARBA" id="ARBA00023180"/>
    </source>
</evidence>
<dbReference type="GO" id="GO:0050839">
    <property type="term" value="F:cell adhesion molecule binding"/>
    <property type="evidence" value="ECO:0007669"/>
    <property type="project" value="TreeGrafter"/>
</dbReference>
<dbReference type="GO" id="GO:0005886">
    <property type="term" value="C:plasma membrane"/>
    <property type="evidence" value="ECO:0007669"/>
    <property type="project" value="TreeGrafter"/>
</dbReference>
<evidence type="ECO:0000313" key="10">
    <source>
        <dbReference type="Proteomes" id="UP000507470"/>
    </source>
</evidence>
<name>A0A6J8CA46_MYTCO</name>
<dbReference type="InterPro" id="IPR036116">
    <property type="entry name" value="FN3_sf"/>
</dbReference>
<keyword evidence="2 6" id="KW-0472">Membrane</keyword>
<reference evidence="9 10" key="1">
    <citation type="submission" date="2020-06" db="EMBL/GenBank/DDBJ databases">
        <authorList>
            <person name="Li R."/>
            <person name="Bekaert M."/>
        </authorList>
    </citation>
    <scope>NUCLEOTIDE SEQUENCE [LARGE SCALE GENOMIC DNA]</scope>
    <source>
        <strain evidence="10">wild</strain>
    </source>
</reference>
<dbReference type="GO" id="GO:0005911">
    <property type="term" value="C:cell-cell junction"/>
    <property type="evidence" value="ECO:0007669"/>
    <property type="project" value="TreeGrafter"/>
</dbReference>
<dbReference type="SUPFAM" id="SSF48726">
    <property type="entry name" value="Immunoglobulin"/>
    <property type="match status" value="2"/>
</dbReference>
<feature type="transmembrane region" description="Helical" evidence="6">
    <location>
        <begin position="788"/>
        <end position="814"/>
    </location>
</feature>
<dbReference type="InterPro" id="IPR051275">
    <property type="entry name" value="Cell_adhesion_signaling"/>
</dbReference>
<sequence length="961" mass="108182">MKKELKYALTNLMPGTKYYLRMFAKNQIGQSNKTNITSADIEDDDFKSTFAYGYCWIIMGSIVGGIVLLCVCSHIFCCLKRAKTMSENLHITAVDNYDNIGTLNYNNVIFDHIANGAEMNNDNVSSIIESNDIVLRADWVSSDDSSSIKLYDIGMFVSILKISAIFTLYCYSAGAAVYKRTYTSIFVETDETVVLNCTCFLQSESAWSGPKRSAMKEMGDNDTEEPYTEGLLLNPGLFNMNIDIIGNYDIGECNLVIRNFSAVDVGNYKCEYLISGIVCIHIITAYLKSPPTNLTFLNTMKIRDKKVIRGIDGQALDIICNVKSGKPLETLLLTKNGSIVQSNASGEIEYSFIPSRNDNLKSFECSAFSEMLESPLTDEAILDIRYKPSLTVYNPALGQVVENISIDVCCKGNSNPPLDEIAWTGNIKSLVAKDNESCITFNPILRTHTGRYTCVASNSIGKSSTHIDIKVKYPPIVSVSYQIKGQTTYLHCHPNGEPKHYTFAKWLHRSEINETIRHIQGTRNGKISIIAQSKNKLHENDGIYVCRVTNGIKDKNGMLYKEGVVFVQREAPPIFISTNRRVQLGQYGCELNITAFLYSKPENIQLNISNQNKILQPRITHERVRAHDLFYSVNVTVSAIKLVFHLGLASKNDFANYSIEACNPKGCNTFTVDIRSTNHPEPPVHVSAVLNSTSLVVYWQPGFDGGQPQSFYIEYRPETKSEWEVLGSIAQSNFTMDQELKYTLNYILFSKKYYLRMYAANVVGRSNYSNLFCVEMKGCHCNFGKYHYTVWGVISSLLGGILILSICLNIYCLLRRKNNSEIVFESPPEGQYYEIGPINNSSASIQGELNNIQEAVTSVERSASQSTNSLIYSFQKESSLESSVQSLSNKLPNEDGYENPYQTIDRENIEMHLYSIVTSQMYQNTIIFPKEITAEKTKKAFQNDKERSPWLIIYKNKRVIA</sequence>
<dbReference type="InterPro" id="IPR003599">
    <property type="entry name" value="Ig_sub"/>
</dbReference>
<keyword evidence="6" id="KW-0812">Transmembrane</keyword>
<dbReference type="CDD" id="cd00063">
    <property type="entry name" value="FN3"/>
    <property type="match status" value="2"/>
</dbReference>
<evidence type="ECO:0000256" key="5">
    <source>
        <dbReference type="ARBA" id="ARBA00023319"/>
    </source>
</evidence>
<keyword evidence="10" id="KW-1185">Reference proteome</keyword>
<dbReference type="GO" id="GO:0098609">
    <property type="term" value="P:cell-cell adhesion"/>
    <property type="evidence" value="ECO:0007669"/>
    <property type="project" value="TreeGrafter"/>
</dbReference>
<dbReference type="InterPro" id="IPR036179">
    <property type="entry name" value="Ig-like_dom_sf"/>
</dbReference>
<dbReference type="OrthoDB" id="6161934at2759"/>
<keyword evidence="3" id="KW-1015">Disulfide bond</keyword>
<dbReference type="EMBL" id="CACVKT020005120">
    <property type="protein sequence ID" value="CAC5393278.1"/>
    <property type="molecule type" value="Genomic_DNA"/>
</dbReference>
<dbReference type="Gene3D" id="2.60.40.10">
    <property type="entry name" value="Immunoglobulins"/>
    <property type="match status" value="5"/>
</dbReference>
<feature type="domain" description="Ig-like" evidence="7">
    <location>
        <begin position="388"/>
        <end position="470"/>
    </location>
</feature>
<evidence type="ECO:0000256" key="2">
    <source>
        <dbReference type="ARBA" id="ARBA00023136"/>
    </source>
</evidence>
<evidence type="ECO:0000256" key="6">
    <source>
        <dbReference type="SAM" id="Phobius"/>
    </source>
</evidence>
<keyword evidence="5" id="KW-0393">Immunoglobulin domain</keyword>
<feature type="domain" description="Fibronectin type-III" evidence="8">
    <location>
        <begin position="679"/>
        <end position="779"/>
    </location>
</feature>
<dbReference type="PROSITE" id="PS50853">
    <property type="entry name" value="FN3"/>
    <property type="match status" value="2"/>
</dbReference>
<dbReference type="InterPro" id="IPR007110">
    <property type="entry name" value="Ig-like_dom"/>
</dbReference>
<evidence type="ECO:0000259" key="7">
    <source>
        <dbReference type="PROSITE" id="PS50835"/>
    </source>
</evidence>
<dbReference type="InterPro" id="IPR013783">
    <property type="entry name" value="Ig-like_fold"/>
</dbReference>
<keyword evidence="4" id="KW-0325">Glycoprotein</keyword>
<dbReference type="PANTHER" id="PTHR11640">
    <property type="entry name" value="NEPHRIN"/>
    <property type="match status" value="1"/>
</dbReference>
<dbReference type="InterPro" id="IPR003961">
    <property type="entry name" value="FN3_dom"/>
</dbReference>
<feature type="transmembrane region" description="Helical" evidence="6">
    <location>
        <begin position="51"/>
        <end position="79"/>
    </location>
</feature>
<dbReference type="Pfam" id="PF00041">
    <property type="entry name" value="fn3"/>
    <property type="match status" value="1"/>
</dbReference>
<protein>
    <submittedName>
        <fullName evidence="9">Uncharacterized protein</fullName>
    </submittedName>
</protein>
<proteinExistence type="predicted"/>
<dbReference type="SMART" id="SM00060">
    <property type="entry name" value="FN3"/>
    <property type="match status" value="1"/>
</dbReference>
<evidence type="ECO:0000256" key="3">
    <source>
        <dbReference type="ARBA" id="ARBA00023157"/>
    </source>
</evidence>